<protein>
    <submittedName>
        <fullName evidence="2">Uncharacterized protein</fullName>
    </submittedName>
</protein>
<sequence length="370" mass="41017">MFVISTGNTTQDSTEQKEPSMEKAYSVSPSLANRKTLDPSSMPRKYPRIALRSLGNIQQEQQDESAALEVSNETHEDSPKSASEKQTLKQTIKPDGPLSASRSINNTPYKRKSIIVNTSMESSEENVLPSQAEDENENDTEDETSDISTIHLKDIQSSPQTYNSTGDIDGTSSNYSHNGIHSNPGNADVSMDSAVMLMNMNDETIVDTSNILQSAFSDYQQEIDKLEYGTQNRSSVEPPSESNGSQSHASFLTYEQEKTSHQMSARQALSGKLQHQDVPKATGKDPRYAPRHVLMIPSLSPAQKERFHVLQYPGFISIQESNIGMFSEKRDVTGINIYHGARYCEYADCFLEPPSSVPLTGLKRTSLTFN</sequence>
<reference evidence="2" key="1">
    <citation type="submission" date="2020-10" db="EMBL/GenBank/DDBJ databases">
        <authorList>
            <person name="Palmer J.M."/>
        </authorList>
    </citation>
    <scope>NUCLEOTIDE SEQUENCE</scope>
    <source>
        <strain evidence="2">UCD 2041</strain>
    </source>
</reference>
<dbReference type="RefSeq" id="XP_041138040.1">
    <property type="nucleotide sequence ID" value="XM_041279826.1"/>
</dbReference>
<evidence type="ECO:0000256" key="1">
    <source>
        <dbReference type="SAM" id="MobiDB-lite"/>
    </source>
</evidence>
<feature type="compositionally biased region" description="Basic and acidic residues" evidence="1">
    <location>
        <begin position="72"/>
        <end position="87"/>
    </location>
</feature>
<organism evidence="2 3">
    <name type="scientific">Dekkera bruxellensis</name>
    <name type="common">Brettanomyces custersii</name>
    <dbReference type="NCBI Taxonomy" id="5007"/>
    <lineage>
        <taxon>Eukaryota</taxon>
        <taxon>Fungi</taxon>
        <taxon>Dikarya</taxon>
        <taxon>Ascomycota</taxon>
        <taxon>Saccharomycotina</taxon>
        <taxon>Pichiomycetes</taxon>
        <taxon>Pichiales</taxon>
        <taxon>Pichiaceae</taxon>
        <taxon>Brettanomyces</taxon>
    </lineage>
</organism>
<evidence type="ECO:0000313" key="3">
    <source>
        <dbReference type="Proteomes" id="UP000663131"/>
    </source>
</evidence>
<accession>A0A871R413</accession>
<dbReference type="KEGG" id="bbrx:BRETT_001271"/>
<feature type="compositionally biased region" description="Polar residues" evidence="1">
    <location>
        <begin position="1"/>
        <end position="13"/>
    </location>
</feature>
<gene>
    <name evidence="2" type="ORF">BRETT_001271</name>
</gene>
<name>A0A871R413_DEKBR</name>
<dbReference type="EMBL" id="CP063136">
    <property type="protein sequence ID" value="QOU21547.1"/>
    <property type="molecule type" value="Genomic_DNA"/>
</dbReference>
<proteinExistence type="predicted"/>
<feature type="region of interest" description="Disordered" evidence="1">
    <location>
        <begin position="120"/>
        <end position="149"/>
    </location>
</feature>
<feature type="region of interest" description="Disordered" evidence="1">
    <location>
        <begin position="1"/>
        <end position="106"/>
    </location>
</feature>
<dbReference type="GeneID" id="64573196"/>
<evidence type="ECO:0000313" key="2">
    <source>
        <dbReference type="EMBL" id="QOU21547.1"/>
    </source>
</evidence>
<dbReference type="AlphaFoldDB" id="A0A871R413"/>
<feature type="compositionally biased region" description="Acidic residues" evidence="1">
    <location>
        <begin position="132"/>
        <end position="145"/>
    </location>
</feature>
<dbReference type="Proteomes" id="UP000663131">
    <property type="component" value="Chromosome 8"/>
</dbReference>
<dbReference type="OrthoDB" id="10620538at2759"/>
<reference evidence="2" key="2">
    <citation type="journal article" name="BMC Genomics">
        <title>New genome assemblies reveal patterns of domestication and adaptation across Brettanomyces (Dekkera) species.</title>
        <authorList>
            <person name="Roach M.J."/>
            <person name="Borneman A.R."/>
        </authorList>
    </citation>
    <scope>NUCLEOTIDE SEQUENCE</scope>
    <source>
        <strain evidence="2">UCD 2041</strain>
    </source>
</reference>